<proteinExistence type="predicted"/>
<evidence type="ECO:0000313" key="5">
    <source>
        <dbReference type="Proteomes" id="UP001500200"/>
    </source>
</evidence>
<comment type="caution">
    <text evidence="4">The sequence shown here is derived from an EMBL/GenBank/DDBJ whole genome shotgun (WGS) entry which is preliminary data.</text>
</comment>
<dbReference type="InterPro" id="IPR052515">
    <property type="entry name" value="Gfo/Idh/MocA_Oxidoreductase"/>
</dbReference>
<name>A0ABP9SDY5_9MICC</name>
<dbReference type="Proteomes" id="UP001500200">
    <property type="component" value="Unassembled WGS sequence"/>
</dbReference>
<reference evidence="5" key="1">
    <citation type="journal article" date="2019" name="Int. J. Syst. Evol. Microbiol.">
        <title>The Global Catalogue of Microorganisms (GCM) 10K type strain sequencing project: providing services to taxonomists for standard genome sequencing and annotation.</title>
        <authorList>
            <consortium name="The Broad Institute Genomics Platform"/>
            <consortium name="The Broad Institute Genome Sequencing Center for Infectious Disease"/>
            <person name="Wu L."/>
            <person name="Ma J."/>
        </authorList>
    </citation>
    <scope>NUCLEOTIDE SEQUENCE [LARGE SCALE GENOMIC DNA]</scope>
    <source>
        <strain evidence="5">JCM 18514</strain>
    </source>
</reference>
<dbReference type="RefSeq" id="WP_345449204.1">
    <property type="nucleotide sequence ID" value="NZ_BAABKK010000011.1"/>
</dbReference>
<accession>A0ABP9SDY5</accession>
<protein>
    <submittedName>
        <fullName evidence="4">Gfo/Idh/MocA family oxidoreductase</fullName>
    </submittedName>
</protein>
<dbReference type="InterPro" id="IPR036291">
    <property type="entry name" value="NAD(P)-bd_dom_sf"/>
</dbReference>
<dbReference type="Gene3D" id="3.40.50.720">
    <property type="entry name" value="NAD(P)-binding Rossmann-like Domain"/>
    <property type="match status" value="1"/>
</dbReference>
<dbReference type="PANTHER" id="PTHR43249:SF1">
    <property type="entry name" value="D-GLUCOSIDE 3-DEHYDROGENASE"/>
    <property type="match status" value="1"/>
</dbReference>
<dbReference type="SUPFAM" id="SSF55347">
    <property type="entry name" value="Glyceraldehyde-3-phosphate dehydrogenase-like, C-terminal domain"/>
    <property type="match status" value="1"/>
</dbReference>
<evidence type="ECO:0000259" key="3">
    <source>
        <dbReference type="Pfam" id="PF22725"/>
    </source>
</evidence>
<feature type="domain" description="Gfo/Idh/MocA-like oxidoreductase N-terminal" evidence="2">
    <location>
        <begin position="6"/>
        <end position="119"/>
    </location>
</feature>
<dbReference type="SUPFAM" id="SSF51735">
    <property type="entry name" value="NAD(P)-binding Rossmann-fold domains"/>
    <property type="match status" value="1"/>
</dbReference>
<evidence type="ECO:0000256" key="1">
    <source>
        <dbReference type="ARBA" id="ARBA00023027"/>
    </source>
</evidence>
<keyword evidence="5" id="KW-1185">Reference proteome</keyword>
<sequence length="388" mass="43176">MSKKVRLGIIGLGQQGGTYAKFITDGMVPNMVIGAICDTDPAKKELAASRYPDAPFYDDYIAMLESGDVDAIVTCVPHYLHPEMGIESLRHNIHALVEKPAGVYTKQVKELNEFAASKPELSFGIMFNQRNNPLYKKLKEIVDNGEIGAIRRTNWIITNWWRPQGYYNSSEWRATWGGEGGGVLVNQAPHQLDLWQWICGVPKSVYAKVAYGFRRDIAVEDEVTAVVDYGNGATGVFVTATHDLVGTDRFEILGDQGKIVVENSKTATVTRLVKPERELSDGMDMDDVRKLFMGELKAEDYYTTEVIEFESAWGGQHAGVLENFAANILDGTPLLAPGSDGIKGVRLANAIHLSSWTGREVPLDFDEEEYMRELNKRISEEGKFAERS</sequence>
<evidence type="ECO:0000259" key="2">
    <source>
        <dbReference type="Pfam" id="PF01408"/>
    </source>
</evidence>
<gene>
    <name evidence="4" type="ORF">GCM10023346_20250</name>
</gene>
<dbReference type="EMBL" id="BAABKK010000011">
    <property type="protein sequence ID" value="GAA5193960.1"/>
    <property type="molecule type" value="Genomic_DNA"/>
</dbReference>
<dbReference type="Gene3D" id="3.30.360.10">
    <property type="entry name" value="Dihydrodipicolinate Reductase, domain 2"/>
    <property type="match status" value="1"/>
</dbReference>
<dbReference type="InterPro" id="IPR055170">
    <property type="entry name" value="GFO_IDH_MocA-like_dom"/>
</dbReference>
<keyword evidence="1" id="KW-0520">NAD</keyword>
<dbReference type="InterPro" id="IPR000683">
    <property type="entry name" value="Gfo/Idh/MocA-like_OxRdtase_N"/>
</dbReference>
<dbReference type="Pfam" id="PF01408">
    <property type="entry name" value="GFO_IDH_MocA"/>
    <property type="match status" value="1"/>
</dbReference>
<dbReference type="Pfam" id="PF22725">
    <property type="entry name" value="GFO_IDH_MocA_C3"/>
    <property type="match status" value="1"/>
</dbReference>
<organism evidence="4 5">
    <name type="scientific">Arthrobacter gyeryongensis</name>
    <dbReference type="NCBI Taxonomy" id="1650592"/>
    <lineage>
        <taxon>Bacteria</taxon>
        <taxon>Bacillati</taxon>
        <taxon>Actinomycetota</taxon>
        <taxon>Actinomycetes</taxon>
        <taxon>Micrococcales</taxon>
        <taxon>Micrococcaceae</taxon>
        <taxon>Arthrobacter</taxon>
    </lineage>
</organism>
<feature type="domain" description="GFO/IDH/MocA-like oxidoreductase" evidence="3">
    <location>
        <begin position="135"/>
        <end position="259"/>
    </location>
</feature>
<dbReference type="PANTHER" id="PTHR43249">
    <property type="entry name" value="UDP-N-ACETYL-2-AMINO-2-DEOXY-D-GLUCURONATE OXIDASE"/>
    <property type="match status" value="1"/>
</dbReference>
<evidence type="ECO:0000313" key="4">
    <source>
        <dbReference type="EMBL" id="GAA5193960.1"/>
    </source>
</evidence>